<feature type="domain" description="ShKT" evidence="7">
    <location>
        <begin position="718"/>
        <end position="752"/>
    </location>
</feature>
<dbReference type="Pfam" id="PF01549">
    <property type="entry name" value="ShK"/>
    <property type="match status" value="8"/>
</dbReference>
<dbReference type="Gene3D" id="3.40.390.10">
    <property type="entry name" value="Collagenase (Catalytic Domain)"/>
    <property type="match status" value="1"/>
</dbReference>
<evidence type="ECO:0000256" key="3">
    <source>
        <dbReference type="ARBA" id="ARBA00022801"/>
    </source>
</evidence>
<protein>
    <recommendedName>
        <fullName evidence="6">Metalloendopeptidase</fullName>
        <ecNumber evidence="6">3.4.24.-</ecNumber>
    </recommendedName>
</protein>
<evidence type="ECO:0000313" key="9">
    <source>
        <dbReference type="EMBL" id="CEK66957.1"/>
    </source>
</evidence>
<feature type="signal peptide" evidence="6">
    <location>
        <begin position="1"/>
        <end position="21"/>
    </location>
</feature>
<keyword evidence="6" id="KW-0732">Signal</keyword>
<feature type="binding site" evidence="5">
    <location>
        <position position="231"/>
    </location>
    <ligand>
        <name>Zn(2+)</name>
        <dbReference type="ChEBI" id="CHEBI:29105"/>
        <note>catalytic</note>
    </ligand>
</feature>
<dbReference type="GO" id="GO:0006508">
    <property type="term" value="P:proteolysis"/>
    <property type="evidence" value="ECO:0007669"/>
    <property type="project" value="UniProtKB-KW"/>
</dbReference>
<keyword evidence="4" id="KW-1015">Disulfide bond</keyword>
<feature type="domain" description="Peptidase M12A" evidence="8">
    <location>
        <begin position="134"/>
        <end position="334"/>
    </location>
</feature>
<keyword evidence="5 6" id="KW-0479">Metal-binding</keyword>
<dbReference type="EC" id="3.4.24.-" evidence="6"/>
<dbReference type="PANTHER" id="PTHR10127">
    <property type="entry name" value="DISCOIDIN, CUB, EGF, LAMININ , AND ZINC METALLOPROTEASE DOMAIN CONTAINING"/>
    <property type="match status" value="1"/>
</dbReference>
<feature type="domain" description="ShKT" evidence="7">
    <location>
        <begin position="565"/>
        <end position="603"/>
    </location>
</feature>
<dbReference type="PROSITE" id="PS51864">
    <property type="entry name" value="ASTACIN"/>
    <property type="match status" value="1"/>
</dbReference>
<evidence type="ECO:0000259" key="7">
    <source>
        <dbReference type="PROSITE" id="PS51670"/>
    </source>
</evidence>
<feature type="active site" evidence="5">
    <location>
        <position position="228"/>
    </location>
</feature>
<feature type="chain" id="PRO_5005110618" description="Metalloendopeptidase" evidence="6">
    <location>
        <begin position="22"/>
        <end position="843"/>
    </location>
</feature>
<comment type="caution">
    <text evidence="4">Lacks conserved residue(s) required for the propagation of feature annotation.</text>
</comment>
<proteinExistence type="predicted"/>
<dbReference type="EMBL" id="HACG01020092">
    <property type="protein sequence ID" value="CEK66957.1"/>
    <property type="molecule type" value="Transcribed_RNA"/>
</dbReference>
<dbReference type="CDD" id="cd04280">
    <property type="entry name" value="ZnMc_astacin_like"/>
    <property type="match status" value="1"/>
</dbReference>
<keyword evidence="3 5" id="KW-0378">Hydrolase</keyword>
<dbReference type="GO" id="GO:0004222">
    <property type="term" value="F:metalloendopeptidase activity"/>
    <property type="evidence" value="ECO:0007669"/>
    <property type="project" value="UniProtKB-UniRule"/>
</dbReference>
<feature type="domain" description="ShKT" evidence="7">
    <location>
        <begin position="663"/>
        <end position="700"/>
    </location>
</feature>
<dbReference type="SUPFAM" id="SSF55486">
    <property type="entry name" value="Metalloproteases ('zincins'), catalytic domain"/>
    <property type="match status" value="1"/>
</dbReference>
<feature type="domain" description="ShKT" evidence="7">
    <location>
        <begin position="755"/>
        <end position="789"/>
    </location>
</feature>
<dbReference type="SMART" id="SM00235">
    <property type="entry name" value="ZnMc"/>
    <property type="match status" value="1"/>
</dbReference>
<evidence type="ECO:0000256" key="6">
    <source>
        <dbReference type="RuleBase" id="RU361183"/>
    </source>
</evidence>
<dbReference type="GO" id="GO:0008270">
    <property type="term" value="F:zinc ion binding"/>
    <property type="evidence" value="ECO:0007669"/>
    <property type="project" value="UniProtKB-UniRule"/>
</dbReference>
<evidence type="ECO:0000256" key="1">
    <source>
        <dbReference type="ARBA" id="ARBA00002657"/>
    </source>
</evidence>
<keyword evidence="5 6" id="KW-0482">Metalloprotease</keyword>
<dbReference type="PRINTS" id="PR00480">
    <property type="entry name" value="ASTACIN"/>
</dbReference>
<name>A0A0B6ZEY7_9EUPU</name>
<organism evidence="9">
    <name type="scientific">Arion vulgaris</name>
    <dbReference type="NCBI Taxonomy" id="1028688"/>
    <lineage>
        <taxon>Eukaryota</taxon>
        <taxon>Metazoa</taxon>
        <taxon>Spiralia</taxon>
        <taxon>Lophotrochozoa</taxon>
        <taxon>Mollusca</taxon>
        <taxon>Gastropoda</taxon>
        <taxon>Heterobranchia</taxon>
        <taxon>Euthyneura</taxon>
        <taxon>Panpulmonata</taxon>
        <taxon>Eupulmonata</taxon>
        <taxon>Stylommatophora</taxon>
        <taxon>Helicina</taxon>
        <taxon>Arionoidea</taxon>
        <taxon>Arionidae</taxon>
        <taxon>Arion</taxon>
    </lineage>
</organism>
<feature type="disulfide bond" evidence="4">
    <location>
        <begin position="526"/>
        <end position="560"/>
    </location>
</feature>
<evidence type="ECO:0000256" key="4">
    <source>
        <dbReference type="PROSITE-ProRule" id="PRU01005"/>
    </source>
</evidence>
<keyword evidence="5 6" id="KW-0862">Zinc</keyword>
<feature type="domain" description="ShKT" evidence="7">
    <location>
        <begin position="526"/>
        <end position="560"/>
    </location>
</feature>
<dbReference type="SMART" id="SM00254">
    <property type="entry name" value="ShKT"/>
    <property type="match status" value="8"/>
</dbReference>
<feature type="binding site" evidence="5">
    <location>
        <position position="227"/>
    </location>
    <ligand>
        <name>Zn(2+)</name>
        <dbReference type="ChEBI" id="CHEBI:29105"/>
        <note>catalytic</note>
    </ligand>
</feature>
<feature type="domain" description="ShKT" evidence="7">
    <location>
        <begin position="375"/>
        <end position="411"/>
    </location>
</feature>
<comment type="cofactor">
    <cofactor evidence="5 6">
        <name>Zn(2+)</name>
        <dbReference type="ChEBI" id="CHEBI:29105"/>
    </cofactor>
    <text evidence="5 6">Binds 1 zinc ion per subunit.</text>
</comment>
<reference evidence="9" key="1">
    <citation type="submission" date="2014-12" db="EMBL/GenBank/DDBJ databases">
        <title>Insight into the proteome of Arion vulgaris.</title>
        <authorList>
            <person name="Aradska J."/>
            <person name="Bulat T."/>
            <person name="Smidak R."/>
            <person name="Sarate P."/>
            <person name="Gangsoo J."/>
            <person name="Sialana F."/>
            <person name="Bilban M."/>
            <person name="Lubec G."/>
        </authorList>
    </citation>
    <scope>NUCLEOTIDE SEQUENCE</scope>
    <source>
        <tissue evidence="9">Skin</tissue>
    </source>
</reference>
<comment type="function">
    <text evidence="1">Metalloprotease.</text>
</comment>
<dbReference type="InterPro" id="IPR001506">
    <property type="entry name" value="Peptidase_M12A"/>
</dbReference>
<dbReference type="InterPro" id="IPR003582">
    <property type="entry name" value="ShKT_dom"/>
</dbReference>
<dbReference type="AlphaFoldDB" id="A0A0B6ZEY7"/>
<dbReference type="InterPro" id="IPR034035">
    <property type="entry name" value="Astacin-like_dom"/>
</dbReference>
<accession>A0A0B6ZEY7</accession>
<dbReference type="InterPro" id="IPR006026">
    <property type="entry name" value="Peptidase_Metallo"/>
</dbReference>
<evidence type="ECO:0000256" key="2">
    <source>
        <dbReference type="ARBA" id="ARBA00022670"/>
    </source>
</evidence>
<evidence type="ECO:0000256" key="5">
    <source>
        <dbReference type="PROSITE-ProRule" id="PRU01211"/>
    </source>
</evidence>
<dbReference type="Pfam" id="PF01400">
    <property type="entry name" value="Astacin"/>
    <property type="match status" value="1"/>
</dbReference>
<dbReference type="InterPro" id="IPR024079">
    <property type="entry name" value="MetalloPept_cat_dom_sf"/>
</dbReference>
<dbReference type="PROSITE" id="PS51670">
    <property type="entry name" value="SHKT"/>
    <property type="match status" value="8"/>
</dbReference>
<feature type="binding site" evidence="5">
    <location>
        <position position="237"/>
    </location>
    <ligand>
        <name>Zn(2+)</name>
        <dbReference type="ChEBI" id="CHEBI:29105"/>
        <note>catalytic</note>
    </ligand>
</feature>
<evidence type="ECO:0000259" key="8">
    <source>
        <dbReference type="PROSITE" id="PS51864"/>
    </source>
</evidence>
<sequence>MKLLVFCVTSLLVAELPTSLAQNVHQKKMTPPVNLGRPFEKFTNMTLDEIITGAMGGVDVASNMILADNGHILAELDMYLSKEQFLSMYQPPGPEDMIKMGMMPAPLGAPPYKNDYSTDFMEDYKDSGVRTRRKAIRNVRLRWTNSEIPYLFAKGHFDEKEEYLMRRSMTEWERYTCLKFRPATSNDKNSLRFQNGVGCNSQLGMVGGIQSLNLQAPGCRYKGLYLHEIGHAVGLVHEHQLPDRDRYIQVLYENVNPIMRVWFNKYTDKEVNQMDVPYEYSSVMHYGITAFAADGKSQTIRAHDQSKESTIGLVYLKELAYTDVNIVNLMYNCSNHCPNKNKCEPEGHLDQNCKCICRDGSSDCDRTKRRNDDNCINNYDSWSCYIWANQGECERNPHYMKQECAKACGTCGSDVLSQGECKDVYAKSKCEMWKERGDCTTNQRWMQLSCKATCNLCGDISIRPQVACKNLNNDGVKCDNWAKDGECSVNAQGMFTNCRQSCGLCDVEGVEIEIDNGQVDEDNLDCKNTNPTCEKWAVGGECETNPQYMIANCRKACNKCDDGNCKNFYDDVQCQIWAQKLECLTNGDWMGKHCAKACGRGLCEGVNPTKEIQTRRTTTSGIVRRSTTATTVKRSTTNASVKRTTTGASVKRSTMSIVTNGPCRNLHSSDTECDIWARTDHCNINPQWMLKNCAMACKACKGDGKVATTTPTPSGSSCNDMDANCVVWAKSGYCDTNPSYNLVSCKKSCKNCNGCRDTNALCGIWAKNDQCTQNARYMLRHCQKSCKTCSKSNDDARPPTQVSLVSQSAQENGSSNHLMATQVFMTLLLCNMLAIFCRKFYFC</sequence>
<dbReference type="PANTHER" id="PTHR10127:SF850">
    <property type="entry name" value="METALLOENDOPEPTIDASE"/>
    <property type="match status" value="1"/>
</dbReference>
<feature type="disulfide bond" evidence="4">
    <location>
        <begin position="718"/>
        <end position="752"/>
    </location>
</feature>
<gene>
    <name evidence="9" type="primary">ORF60782</name>
</gene>
<feature type="domain" description="ShKT" evidence="7">
    <location>
        <begin position="421"/>
        <end position="457"/>
    </location>
</feature>
<feature type="disulfide bond" evidence="4">
    <location>
        <begin position="755"/>
        <end position="789"/>
    </location>
</feature>
<keyword evidence="2 5" id="KW-0645">Protease</keyword>
<feature type="domain" description="ShKT" evidence="7">
    <location>
        <begin position="468"/>
        <end position="505"/>
    </location>
</feature>